<dbReference type="EC" id="3.1.2.6" evidence="5"/>
<dbReference type="PIRSF" id="PIRSF005457">
    <property type="entry name" value="Glx"/>
    <property type="match status" value="1"/>
</dbReference>
<dbReference type="HAMAP" id="MF_01374">
    <property type="entry name" value="Glyoxalase_2"/>
    <property type="match status" value="1"/>
</dbReference>
<sequence length="261" mass="29940">MNVIPIEALSDNYMYLLVDEKTKHCAAVDPVEPDKILDHVKKLNLKLTKILTTHHHWDHADGNPKLLEKLEEKIPVYGGDDRIPALSNKIGQDDVIQVGDCLNVKCIFTPCHTTGHICYYVTHLNDPSVTPIVFTGDTLFLSGCGRFFEGNSEQMFDNLMNKLARLPKETKVYCGHEYSVSNLKYALHVDPTNEAAKQKLEWAIEQREKNERTIPSTLEEELSYNPFMRINMENIQAKYKTNDPISCMTEMRKEKDTWKPS</sequence>
<comment type="cofactor">
    <cofactor evidence="2">
        <name>Zn(2+)</name>
        <dbReference type="ChEBI" id="CHEBI:29105"/>
    </cofactor>
</comment>
<evidence type="ECO:0000256" key="6">
    <source>
        <dbReference type="ARBA" id="ARBA00022723"/>
    </source>
</evidence>
<evidence type="ECO:0000256" key="2">
    <source>
        <dbReference type="ARBA" id="ARBA00001947"/>
    </source>
</evidence>
<dbReference type="SMART" id="SM00849">
    <property type="entry name" value="Lactamase_B"/>
    <property type="match status" value="1"/>
</dbReference>
<dbReference type="InterPro" id="IPR036866">
    <property type="entry name" value="RibonucZ/Hydroxyglut_hydro"/>
</dbReference>
<keyword evidence="8" id="KW-0862">Zinc</keyword>
<accession>A0A813SQM4</accession>
<dbReference type="Pfam" id="PF16123">
    <property type="entry name" value="HAGH_C"/>
    <property type="match status" value="1"/>
</dbReference>
<evidence type="ECO:0000256" key="7">
    <source>
        <dbReference type="ARBA" id="ARBA00022801"/>
    </source>
</evidence>
<proteinExistence type="inferred from homology"/>
<dbReference type="OrthoDB" id="515692at2759"/>
<evidence type="ECO:0000256" key="8">
    <source>
        <dbReference type="ARBA" id="ARBA00022833"/>
    </source>
</evidence>
<dbReference type="GO" id="GO:0019243">
    <property type="term" value="P:methylglyoxal catabolic process to D-lactate via S-lactoyl-glutathione"/>
    <property type="evidence" value="ECO:0007669"/>
    <property type="project" value="InterPro"/>
</dbReference>
<evidence type="ECO:0000256" key="5">
    <source>
        <dbReference type="ARBA" id="ARBA00011917"/>
    </source>
</evidence>
<dbReference type="PANTHER" id="PTHR11935">
    <property type="entry name" value="BETA LACTAMASE DOMAIN"/>
    <property type="match status" value="1"/>
</dbReference>
<dbReference type="EMBL" id="CAJNOC010000765">
    <property type="protein sequence ID" value="CAF0800779.1"/>
    <property type="molecule type" value="Genomic_DNA"/>
</dbReference>
<dbReference type="InterPro" id="IPR035680">
    <property type="entry name" value="Clx_II_MBL"/>
</dbReference>
<evidence type="ECO:0000256" key="4">
    <source>
        <dbReference type="ARBA" id="ARBA00006759"/>
    </source>
</evidence>
<dbReference type="FunFam" id="3.60.15.10:FF:000019">
    <property type="entry name" value="Hydroxyacylglutathione hydrolase, mitochondrial"/>
    <property type="match status" value="1"/>
</dbReference>
<dbReference type="InterPro" id="IPR017782">
    <property type="entry name" value="Hydroxyacylglutathione_Hdrlase"/>
</dbReference>
<comment type="pathway">
    <text evidence="3">Secondary metabolite metabolism; methylglyoxal degradation; (R)-lactate from methylglyoxal: step 2/2.</text>
</comment>
<dbReference type="GO" id="GO:0004416">
    <property type="term" value="F:hydroxyacylglutathione hydrolase activity"/>
    <property type="evidence" value="ECO:0007669"/>
    <property type="project" value="UniProtKB-EC"/>
</dbReference>
<comment type="caution">
    <text evidence="11">The sequence shown here is derived from an EMBL/GenBank/DDBJ whole genome shotgun (WGS) entry which is preliminary data.</text>
</comment>
<name>A0A813SQM4_9BILA</name>
<dbReference type="NCBIfam" id="TIGR03413">
    <property type="entry name" value="GSH_gloB"/>
    <property type="match status" value="1"/>
</dbReference>
<gene>
    <name evidence="11" type="ORF">OXX778_LOCUS6455</name>
</gene>
<evidence type="ECO:0000256" key="9">
    <source>
        <dbReference type="ARBA" id="ARBA00031044"/>
    </source>
</evidence>
<reference evidence="11" key="1">
    <citation type="submission" date="2021-02" db="EMBL/GenBank/DDBJ databases">
        <authorList>
            <person name="Nowell W R."/>
        </authorList>
    </citation>
    <scope>NUCLEOTIDE SEQUENCE</scope>
    <source>
        <strain evidence="11">Ploen Becks lab</strain>
    </source>
</reference>
<keyword evidence="7" id="KW-0378">Hydrolase</keyword>
<protein>
    <recommendedName>
        <fullName evidence="5">hydroxyacylglutathione hydrolase</fullName>
        <ecNumber evidence="5">3.1.2.6</ecNumber>
    </recommendedName>
    <alternativeName>
        <fullName evidence="9">Glyoxalase II</fullName>
    </alternativeName>
</protein>
<dbReference type="InterPro" id="IPR032282">
    <property type="entry name" value="HAGH_C"/>
</dbReference>
<dbReference type="SUPFAM" id="SSF56281">
    <property type="entry name" value="Metallo-hydrolase/oxidoreductase"/>
    <property type="match status" value="1"/>
</dbReference>
<dbReference type="Proteomes" id="UP000663879">
    <property type="component" value="Unassembled WGS sequence"/>
</dbReference>
<dbReference type="GO" id="GO:0046872">
    <property type="term" value="F:metal ion binding"/>
    <property type="evidence" value="ECO:0007669"/>
    <property type="project" value="UniProtKB-KW"/>
</dbReference>
<dbReference type="AlphaFoldDB" id="A0A813SQM4"/>
<comment type="catalytic activity">
    <reaction evidence="1">
        <text>an S-(2-hydroxyacyl)glutathione + H2O = a 2-hydroxy carboxylate + glutathione + H(+)</text>
        <dbReference type="Rhea" id="RHEA:21864"/>
        <dbReference type="ChEBI" id="CHEBI:15377"/>
        <dbReference type="ChEBI" id="CHEBI:15378"/>
        <dbReference type="ChEBI" id="CHEBI:57925"/>
        <dbReference type="ChEBI" id="CHEBI:58896"/>
        <dbReference type="ChEBI" id="CHEBI:71261"/>
        <dbReference type="EC" id="3.1.2.6"/>
    </reaction>
</comment>
<evidence type="ECO:0000313" key="12">
    <source>
        <dbReference type="Proteomes" id="UP000663879"/>
    </source>
</evidence>
<comment type="similarity">
    <text evidence="4">Belongs to the metallo-beta-lactamase superfamily. Glyoxalase II family.</text>
</comment>
<organism evidence="11 12">
    <name type="scientific">Brachionus calyciflorus</name>
    <dbReference type="NCBI Taxonomy" id="104777"/>
    <lineage>
        <taxon>Eukaryota</taxon>
        <taxon>Metazoa</taxon>
        <taxon>Spiralia</taxon>
        <taxon>Gnathifera</taxon>
        <taxon>Rotifera</taxon>
        <taxon>Eurotatoria</taxon>
        <taxon>Monogononta</taxon>
        <taxon>Pseudotrocha</taxon>
        <taxon>Ploima</taxon>
        <taxon>Brachionidae</taxon>
        <taxon>Brachionus</taxon>
    </lineage>
</organism>
<keyword evidence="12" id="KW-1185">Reference proteome</keyword>
<dbReference type="Pfam" id="PF00753">
    <property type="entry name" value="Lactamase_B"/>
    <property type="match status" value="1"/>
</dbReference>
<dbReference type="InterPro" id="IPR001279">
    <property type="entry name" value="Metallo-B-lactamas"/>
</dbReference>
<dbReference type="Gene3D" id="3.60.15.10">
    <property type="entry name" value="Ribonuclease Z/Hydroxyacylglutathione hydrolase-like"/>
    <property type="match status" value="1"/>
</dbReference>
<feature type="domain" description="Metallo-beta-lactamase" evidence="10">
    <location>
        <begin position="11"/>
        <end position="176"/>
    </location>
</feature>
<evidence type="ECO:0000259" key="10">
    <source>
        <dbReference type="SMART" id="SM00849"/>
    </source>
</evidence>
<dbReference type="PANTHER" id="PTHR11935:SF94">
    <property type="entry name" value="TENZING NORGAY, ISOFORM C"/>
    <property type="match status" value="1"/>
</dbReference>
<dbReference type="CDD" id="cd07723">
    <property type="entry name" value="hydroxyacylglutathione_hydrolase_MBL-fold"/>
    <property type="match status" value="1"/>
</dbReference>
<keyword evidence="6" id="KW-0479">Metal-binding</keyword>
<evidence type="ECO:0000313" key="11">
    <source>
        <dbReference type="EMBL" id="CAF0800779.1"/>
    </source>
</evidence>
<evidence type="ECO:0000256" key="1">
    <source>
        <dbReference type="ARBA" id="ARBA00001623"/>
    </source>
</evidence>
<evidence type="ECO:0000256" key="3">
    <source>
        <dbReference type="ARBA" id="ARBA00004963"/>
    </source>
</evidence>